<organism evidence="1 2">
    <name type="scientific">Sphingobacterium haloxyli</name>
    <dbReference type="NCBI Taxonomy" id="2100533"/>
    <lineage>
        <taxon>Bacteria</taxon>
        <taxon>Pseudomonadati</taxon>
        <taxon>Bacteroidota</taxon>
        <taxon>Sphingobacteriia</taxon>
        <taxon>Sphingobacteriales</taxon>
        <taxon>Sphingobacteriaceae</taxon>
        <taxon>Sphingobacterium</taxon>
    </lineage>
</organism>
<dbReference type="RefSeq" id="WP_105714983.1">
    <property type="nucleotide sequence ID" value="NZ_PVBQ01000001.1"/>
</dbReference>
<dbReference type="AlphaFoldDB" id="A0A2S9J8M3"/>
<name>A0A2S9J8M3_9SPHI</name>
<comment type="caution">
    <text evidence="1">The sequence shown here is derived from an EMBL/GenBank/DDBJ whole genome shotgun (WGS) entry which is preliminary data.</text>
</comment>
<dbReference type="Proteomes" id="UP000239711">
    <property type="component" value="Unassembled WGS sequence"/>
</dbReference>
<protein>
    <submittedName>
        <fullName evidence="1">Uncharacterized protein</fullName>
    </submittedName>
</protein>
<evidence type="ECO:0000313" key="2">
    <source>
        <dbReference type="Proteomes" id="UP000239711"/>
    </source>
</evidence>
<proteinExistence type="predicted"/>
<keyword evidence="2" id="KW-1185">Reference proteome</keyword>
<gene>
    <name evidence="1" type="ORF">C5745_00415</name>
</gene>
<sequence length="221" mass="26850">MDIESKNNVSYSGMMYTHDFKAWYACLKKRLDNEWTVEDLSFLLGKPPYYYADFEKMFKVDDFLVKEDGLIRRIYGEVFTERMEFHKNDYEINEERMVRLVIEDKGQWKNYNISIPWEFAVGKKKPPKPSLVFEEWKKDEDIQIESDTLLHVRIELEKLLKLNFFKVRQTAIDIFERIKKTELYHHRIRPQHVKQGVYLLIQQAKIVVRSNGDRYCFHEDY</sequence>
<accession>A0A2S9J8M3</accession>
<reference evidence="1 2" key="1">
    <citation type="submission" date="2018-02" db="EMBL/GenBank/DDBJ databases">
        <title>The draft genome of Sphingobacterium sp. 5JN-11.</title>
        <authorList>
            <person name="Liu L."/>
            <person name="Li L."/>
            <person name="Liang L."/>
            <person name="Zhang X."/>
            <person name="Wang T."/>
        </authorList>
    </citation>
    <scope>NUCLEOTIDE SEQUENCE [LARGE SCALE GENOMIC DNA]</scope>
    <source>
        <strain evidence="1 2">5JN-11</strain>
    </source>
</reference>
<dbReference type="OrthoDB" id="702555at2"/>
<dbReference type="EMBL" id="PVBQ01000001">
    <property type="protein sequence ID" value="PRD49143.1"/>
    <property type="molecule type" value="Genomic_DNA"/>
</dbReference>
<evidence type="ECO:0000313" key="1">
    <source>
        <dbReference type="EMBL" id="PRD49143.1"/>
    </source>
</evidence>